<dbReference type="Pfam" id="PF02445">
    <property type="entry name" value="NadA"/>
    <property type="match status" value="1"/>
</dbReference>
<dbReference type="AlphaFoldDB" id="A0A430R365"/>
<evidence type="ECO:0000313" key="1">
    <source>
        <dbReference type="EMBL" id="RTH01840.1"/>
    </source>
</evidence>
<reference evidence="1 2" key="1">
    <citation type="journal article" date="2019" name="Extremophiles">
        <title>Biogeography of thermophiles and predominance of Thermus scotoductus in domestic water heaters.</title>
        <authorList>
            <person name="Wilpiszeski R.L."/>
            <person name="Zhang Z."/>
            <person name="House C.H."/>
        </authorList>
    </citation>
    <scope>NUCLEOTIDE SEQUENCE [LARGE SCALE GENOMIC DNA]</scope>
    <source>
        <strain evidence="1 2">34_S34</strain>
    </source>
</reference>
<protein>
    <submittedName>
        <fullName evidence="1">Quinolinate synthase</fullName>
    </submittedName>
</protein>
<dbReference type="EMBL" id="PELP01000418">
    <property type="protein sequence ID" value="RTH01840.1"/>
    <property type="molecule type" value="Genomic_DNA"/>
</dbReference>
<dbReference type="Proteomes" id="UP000286734">
    <property type="component" value="Unassembled WGS sequence"/>
</dbReference>
<dbReference type="GO" id="GO:0009435">
    <property type="term" value="P:NAD+ biosynthetic process"/>
    <property type="evidence" value="ECO:0007669"/>
    <property type="project" value="UniProtKB-UniPathway"/>
</dbReference>
<dbReference type="SUPFAM" id="SSF142754">
    <property type="entry name" value="NadA-like"/>
    <property type="match status" value="1"/>
</dbReference>
<sequence>TEVGILHRLSKEAPEKTFIPVKPDAICEYMKRITLEKVYLSLKEMRHVIRVPEEVAQKARRALEAMVAVG</sequence>
<dbReference type="RefSeq" id="WP_172959968.1">
    <property type="nucleotide sequence ID" value="NZ_PELP01000418.1"/>
</dbReference>
<dbReference type="InterPro" id="IPR036094">
    <property type="entry name" value="NadA_sf"/>
</dbReference>
<dbReference type="UniPathway" id="UPA00253">
    <property type="reaction ID" value="UER00327"/>
</dbReference>
<dbReference type="GO" id="GO:0008987">
    <property type="term" value="F:quinolinate synthetase A activity"/>
    <property type="evidence" value="ECO:0007669"/>
    <property type="project" value="InterPro"/>
</dbReference>
<gene>
    <name evidence="1" type="ORF">CSW47_11775</name>
</gene>
<dbReference type="Gene3D" id="3.40.50.10800">
    <property type="entry name" value="NadA-like"/>
    <property type="match status" value="1"/>
</dbReference>
<organism evidence="1 2">
    <name type="scientific">Thermus scotoductus</name>
    <dbReference type="NCBI Taxonomy" id="37636"/>
    <lineage>
        <taxon>Bacteria</taxon>
        <taxon>Thermotogati</taxon>
        <taxon>Deinococcota</taxon>
        <taxon>Deinococci</taxon>
        <taxon>Thermales</taxon>
        <taxon>Thermaceae</taxon>
        <taxon>Thermus</taxon>
    </lineage>
</organism>
<dbReference type="GO" id="GO:0051539">
    <property type="term" value="F:4 iron, 4 sulfur cluster binding"/>
    <property type="evidence" value="ECO:0007669"/>
    <property type="project" value="InterPro"/>
</dbReference>
<comment type="caution">
    <text evidence="1">The sequence shown here is derived from an EMBL/GenBank/DDBJ whole genome shotgun (WGS) entry which is preliminary data.</text>
</comment>
<name>A0A430R365_THESC</name>
<accession>A0A430R365</accession>
<proteinExistence type="predicted"/>
<feature type="non-terminal residue" evidence="1">
    <location>
        <position position="1"/>
    </location>
</feature>
<dbReference type="InterPro" id="IPR003473">
    <property type="entry name" value="NadA"/>
</dbReference>
<evidence type="ECO:0000313" key="2">
    <source>
        <dbReference type="Proteomes" id="UP000286734"/>
    </source>
</evidence>